<organism evidence="2 3">
    <name type="scientific">Rhodococcus jostii</name>
    <dbReference type="NCBI Taxonomy" id="132919"/>
    <lineage>
        <taxon>Bacteria</taxon>
        <taxon>Bacillati</taxon>
        <taxon>Actinomycetota</taxon>
        <taxon>Actinomycetes</taxon>
        <taxon>Mycobacteriales</taxon>
        <taxon>Nocardiaceae</taxon>
        <taxon>Rhodococcus</taxon>
    </lineage>
</organism>
<sequence length="43" mass="4860">MDQGHRHALTVVEPNGIWGGMSEPNAQPDTRERRDIHEQLPSP</sequence>
<feature type="compositionally biased region" description="Basic and acidic residues" evidence="1">
    <location>
        <begin position="29"/>
        <end position="43"/>
    </location>
</feature>
<protein>
    <submittedName>
        <fullName evidence="2">Uncharacterized protein</fullName>
    </submittedName>
</protein>
<comment type="caution">
    <text evidence="2">The sequence shown here is derived from an EMBL/GenBank/DDBJ whole genome shotgun (WGS) entry which is preliminary data.</text>
</comment>
<accession>A0ABU4CP97</accession>
<dbReference type="RefSeq" id="WP_317570736.1">
    <property type="nucleotide sequence ID" value="NZ_JAWLKA010000022.1"/>
</dbReference>
<keyword evidence="3" id="KW-1185">Reference proteome</keyword>
<name>A0ABU4CP97_RHOJO</name>
<dbReference type="Proteomes" id="UP001185737">
    <property type="component" value="Unassembled WGS sequence"/>
</dbReference>
<gene>
    <name evidence="2" type="ORF">R3Q59_31250</name>
</gene>
<feature type="region of interest" description="Disordered" evidence="1">
    <location>
        <begin position="1"/>
        <end position="43"/>
    </location>
</feature>
<dbReference type="EMBL" id="JAWLKA010000022">
    <property type="protein sequence ID" value="MDV6284962.1"/>
    <property type="molecule type" value="Genomic_DNA"/>
</dbReference>
<evidence type="ECO:0000313" key="2">
    <source>
        <dbReference type="EMBL" id="MDV6284962.1"/>
    </source>
</evidence>
<evidence type="ECO:0000256" key="1">
    <source>
        <dbReference type="SAM" id="MobiDB-lite"/>
    </source>
</evidence>
<reference evidence="2 3" key="1">
    <citation type="submission" date="2023-10" db="EMBL/GenBank/DDBJ databases">
        <title>Development of a sustainable strategy for remediation of hydrocarbon-contaminated territories based on the waste exchange concept.</title>
        <authorList>
            <person name="Krivoruchko A."/>
        </authorList>
    </citation>
    <scope>NUCLEOTIDE SEQUENCE [LARGE SCALE GENOMIC DNA]</scope>
    <source>
        <strain evidence="2 3">IEGM 60</strain>
    </source>
</reference>
<proteinExistence type="predicted"/>
<evidence type="ECO:0000313" key="3">
    <source>
        <dbReference type="Proteomes" id="UP001185737"/>
    </source>
</evidence>